<evidence type="ECO:0000256" key="3">
    <source>
        <dbReference type="ARBA" id="ARBA00022801"/>
    </source>
</evidence>
<dbReference type="InterPro" id="IPR016071">
    <property type="entry name" value="Staphylococal_nuclease_OB-fold"/>
</dbReference>
<evidence type="ECO:0000256" key="1">
    <source>
        <dbReference type="ARBA" id="ARBA00022722"/>
    </source>
</evidence>
<dbReference type="Pfam" id="PF00565">
    <property type="entry name" value="SNase"/>
    <property type="match status" value="1"/>
</dbReference>
<keyword evidence="3" id="KW-0378">Hydrolase</keyword>
<dbReference type="AlphaFoldDB" id="A0A1H5ASU6"/>
<dbReference type="InterPro" id="IPR035437">
    <property type="entry name" value="SNase_OB-fold_sf"/>
</dbReference>
<dbReference type="GO" id="GO:0004519">
    <property type="term" value="F:endonuclease activity"/>
    <property type="evidence" value="ECO:0007669"/>
    <property type="project" value="UniProtKB-KW"/>
</dbReference>
<organism evidence="6 7">
    <name type="scientific">Bradyrhizobium erythrophlei</name>
    <dbReference type="NCBI Taxonomy" id="1437360"/>
    <lineage>
        <taxon>Bacteria</taxon>
        <taxon>Pseudomonadati</taxon>
        <taxon>Pseudomonadota</taxon>
        <taxon>Alphaproteobacteria</taxon>
        <taxon>Hyphomicrobiales</taxon>
        <taxon>Nitrobacteraceae</taxon>
        <taxon>Bradyrhizobium</taxon>
    </lineage>
</organism>
<name>A0A1H5ASU6_9BRAD</name>
<keyword evidence="1" id="KW-0540">Nuclease</keyword>
<gene>
    <name evidence="6" type="ORF">SAMN05444164_4782</name>
</gene>
<feature type="chain" id="PRO_5011696969" evidence="4">
    <location>
        <begin position="27"/>
        <end position="256"/>
    </location>
</feature>
<dbReference type="Gene3D" id="2.40.50.90">
    <property type="match status" value="1"/>
</dbReference>
<evidence type="ECO:0000313" key="7">
    <source>
        <dbReference type="Proteomes" id="UP000198992"/>
    </source>
</evidence>
<evidence type="ECO:0000259" key="5">
    <source>
        <dbReference type="PROSITE" id="PS50830"/>
    </source>
</evidence>
<keyword evidence="2" id="KW-0255">Endonuclease</keyword>
<evidence type="ECO:0000256" key="2">
    <source>
        <dbReference type="ARBA" id="ARBA00022759"/>
    </source>
</evidence>
<dbReference type="Proteomes" id="UP000198992">
    <property type="component" value="Unassembled WGS sequence"/>
</dbReference>
<sequence length="256" mass="27719">MLNLPMLARGTFLAYTMLLACGTSHAAGCNFEIQGEGRVAAVVDARSLRLDDGREVKLAGIEVADRAKATTVLSALLVGREVTLRGQDDTPDRYGRQPAYAFLEGNEHPVQSELLRQGLALVSSEIADKDCVSTLMAAEAEARAARSGTWAESTVIKNAESPDDILAGVGRFTVVEGRVLSVRQAGATTYLNFGRNWTRDFALTISRRIVPAFEAAGLAPKSLENRRIRVRGWVEARRGPRIELLRVGQIEVLGGN</sequence>
<dbReference type="SUPFAM" id="SSF50199">
    <property type="entry name" value="Staphylococcal nuclease"/>
    <property type="match status" value="1"/>
</dbReference>
<accession>A0A1H5ASU6</accession>
<evidence type="ECO:0000313" key="6">
    <source>
        <dbReference type="EMBL" id="SED45028.1"/>
    </source>
</evidence>
<dbReference type="EMBL" id="FNTH01000001">
    <property type="protein sequence ID" value="SED45028.1"/>
    <property type="molecule type" value="Genomic_DNA"/>
</dbReference>
<dbReference type="GO" id="GO:0016787">
    <property type="term" value="F:hydrolase activity"/>
    <property type="evidence" value="ECO:0007669"/>
    <property type="project" value="UniProtKB-KW"/>
</dbReference>
<reference evidence="6 7" key="1">
    <citation type="submission" date="2016-10" db="EMBL/GenBank/DDBJ databases">
        <authorList>
            <person name="de Groot N.N."/>
        </authorList>
    </citation>
    <scope>NUCLEOTIDE SEQUENCE [LARGE SCALE GENOMIC DNA]</scope>
    <source>
        <strain evidence="6 7">MT12</strain>
    </source>
</reference>
<protein>
    <submittedName>
        <fullName evidence="6">Nuclease homologue</fullName>
    </submittedName>
</protein>
<feature type="domain" description="TNase-like" evidence="5">
    <location>
        <begin position="33"/>
        <end position="152"/>
    </location>
</feature>
<feature type="signal peptide" evidence="4">
    <location>
        <begin position="1"/>
        <end position="26"/>
    </location>
</feature>
<evidence type="ECO:0000256" key="4">
    <source>
        <dbReference type="SAM" id="SignalP"/>
    </source>
</evidence>
<dbReference type="PANTHER" id="PTHR12302">
    <property type="entry name" value="EBNA2 BINDING PROTEIN P100"/>
    <property type="match status" value="1"/>
</dbReference>
<proteinExistence type="predicted"/>
<keyword evidence="4" id="KW-0732">Signal</keyword>
<dbReference type="PROSITE" id="PS50830">
    <property type="entry name" value="TNASE_3"/>
    <property type="match status" value="1"/>
</dbReference>
<dbReference type="PANTHER" id="PTHR12302:SF3">
    <property type="entry name" value="SERINE_THREONINE-PROTEIN KINASE 31"/>
    <property type="match status" value="1"/>
</dbReference>
<dbReference type="SMART" id="SM00318">
    <property type="entry name" value="SNc"/>
    <property type="match status" value="1"/>
</dbReference>